<keyword evidence="2" id="KW-1185">Reference proteome</keyword>
<feature type="non-terminal residue" evidence="1">
    <location>
        <position position="183"/>
    </location>
</feature>
<dbReference type="PANTHER" id="PTHR10974:SF1">
    <property type="entry name" value="FI08016P-RELATED"/>
    <property type="match status" value="1"/>
</dbReference>
<dbReference type="PANTHER" id="PTHR10974">
    <property type="entry name" value="FI08016P-RELATED"/>
    <property type="match status" value="1"/>
</dbReference>
<dbReference type="EMBL" id="OW152816">
    <property type="protein sequence ID" value="CAH2067167.1"/>
    <property type="molecule type" value="Genomic_DNA"/>
</dbReference>
<protein>
    <submittedName>
        <fullName evidence="1">Uncharacterized protein</fullName>
    </submittedName>
</protein>
<sequence>MRLTTPFDLYATLSDLVNLDKIKNDRIPQRTSSFYSHDRSISLFLPIPSNRTCQKAGIDDHWCTCHTGKKISTASIEAAEAAAFLVRRLNLIVRPHVQCERLRLADLLEVTEMLVGMPGEDEVGWREFMVTVRMAPGGGLFEATLRRDNGGWTLAGTISRLNLYGDQSRCVHDYQLKLYCYCK</sequence>
<name>A0ABN8IWB9_9NEOP</name>
<accession>A0ABN8IWB9</accession>
<reference evidence="1" key="1">
    <citation type="submission" date="2022-03" db="EMBL/GenBank/DDBJ databases">
        <authorList>
            <person name="Martin H S."/>
        </authorList>
    </citation>
    <scope>NUCLEOTIDE SEQUENCE</scope>
</reference>
<dbReference type="Proteomes" id="UP000837857">
    <property type="component" value="Chromosome 4"/>
</dbReference>
<evidence type="ECO:0000313" key="1">
    <source>
        <dbReference type="EMBL" id="CAH2067167.1"/>
    </source>
</evidence>
<evidence type="ECO:0000313" key="2">
    <source>
        <dbReference type="Proteomes" id="UP000837857"/>
    </source>
</evidence>
<proteinExistence type="predicted"/>
<organism evidence="1 2">
    <name type="scientific">Iphiclides podalirius</name>
    <name type="common">scarce swallowtail</name>
    <dbReference type="NCBI Taxonomy" id="110791"/>
    <lineage>
        <taxon>Eukaryota</taxon>
        <taxon>Metazoa</taxon>
        <taxon>Ecdysozoa</taxon>
        <taxon>Arthropoda</taxon>
        <taxon>Hexapoda</taxon>
        <taxon>Insecta</taxon>
        <taxon>Pterygota</taxon>
        <taxon>Neoptera</taxon>
        <taxon>Endopterygota</taxon>
        <taxon>Lepidoptera</taxon>
        <taxon>Glossata</taxon>
        <taxon>Ditrysia</taxon>
        <taxon>Papilionoidea</taxon>
        <taxon>Papilionidae</taxon>
        <taxon>Papilioninae</taxon>
        <taxon>Iphiclides</taxon>
    </lineage>
</organism>
<gene>
    <name evidence="1" type="ORF">IPOD504_LOCUS13757</name>
</gene>
<dbReference type="Pfam" id="PF02995">
    <property type="entry name" value="DUF229"/>
    <property type="match status" value="1"/>
</dbReference>
<dbReference type="InterPro" id="IPR004245">
    <property type="entry name" value="DUF229"/>
</dbReference>